<dbReference type="NCBIfam" id="TIGR00212">
    <property type="entry name" value="hemC"/>
    <property type="match status" value="1"/>
</dbReference>
<dbReference type="Pfam" id="PF03900">
    <property type="entry name" value="Porphobil_deamC"/>
    <property type="match status" value="1"/>
</dbReference>
<feature type="non-terminal residue" evidence="8">
    <location>
        <position position="1"/>
    </location>
</feature>
<dbReference type="SUPFAM" id="SSF54782">
    <property type="entry name" value="Porphobilinogen deaminase (hydroxymethylbilane synthase), C-terminal domain"/>
    <property type="match status" value="1"/>
</dbReference>
<dbReference type="InterPro" id="IPR022417">
    <property type="entry name" value="Porphobilin_deaminase_N"/>
</dbReference>
<dbReference type="SUPFAM" id="SSF53850">
    <property type="entry name" value="Periplasmic binding protein-like II"/>
    <property type="match status" value="1"/>
</dbReference>
<dbReference type="InterPro" id="IPR036803">
    <property type="entry name" value="Porphobilinogen_deaminase_C_sf"/>
</dbReference>
<dbReference type="GO" id="GO:0006783">
    <property type="term" value="P:heme biosynthetic process"/>
    <property type="evidence" value="ECO:0007669"/>
    <property type="project" value="TreeGrafter"/>
</dbReference>
<organism evidence="8">
    <name type="scientific">marine sediment metagenome</name>
    <dbReference type="NCBI Taxonomy" id="412755"/>
    <lineage>
        <taxon>unclassified sequences</taxon>
        <taxon>metagenomes</taxon>
        <taxon>ecological metagenomes</taxon>
    </lineage>
</organism>
<feature type="domain" description="Porphobilinogen deaminase N-terminal" evidence="6">
    <location>
        <begin position="1"/>
        <end position="128"/>
    </location>
</feature>
<dbReference type="GO" id="GO:0005737">
    <property type="term" value="C:cytoplasm"/>
    <property type="evidence" value="ECO:0007669"/>
    <property type="project" value="TreeGrafter"/>
</dbReference>
<dbReference type="InterPro" id="IPR022419">
    <property type="entry name" value="Porphobilin_deaminase_cofac_BS"/>
</dbReference>
<feature type="domain" description="Porphobilinogen deaminase C-terminal" evidence="7">
    <location>
        <begin position="144"/>
        <end position="212"/>
    </location>
</feature>
<evidence type="ECO:0000256" key="2">
    <source>
        <dbReference type="ARBA" id="ARBA00005638"/>
    </source>
</evidence>
<dbReference type="EC" id="2.5.1.61" evidence="3"/>
<evidence type="ECO:0000256" key="5">
    <source>
        <dbReference type="ARBA" id="ARBA00023244"/>
    </source>
</evidence>
<dbReference type="PANTHER" id="PTHR11557:SF0">
    <property type="entry name" value="PORPHOBILINOGEN DEAMINASE"/>
    <property type="match status" value="1"/>
</dbReference>
<dbReference type="InterPro" id="IPR000860">
    <property type="entry name" value="HemC"/>
</dbReference>
<name>X0U0A8_9ZZZZ</name>
<proteinExistence type="inferred from homology"/>
<dbReference type="EMBL" id="BARS01011109">
    <property type="protein sequence ID" value="GAF99253.1"/>
    <property type="molecule type" value="Genomic_DNA"/>
</dbReference>
<evidence type="ECO:0000256" key="4">
    <source>
        <dbReference type="ARBA" id="ARBA00022679"/>
    </source>
</evidence>
<evidence type="ECO:0000256" key="1">
    <source>
        <dbReference type="ARBA" id="ARBA00001916"/>
    </source>
</evidence>
<dbReference type="Gene3D" id="3.40.190.10">
    <property type="entry name" value="Periplasmic binding protein-like II"/>
    <property type="match status" value="1"/>
</dbReference>
<dbReference type="PANTHER" id="PTHR11557">
    <property type="entry name" value="PORPHOBILINOGEN DEAMINASE"/>
    <property type="match status" value="1"/>
</dbReference>
<dbReference type="AlphaFoldDB" id="X0U0A8"/>
<dbReference type="FunFam" id="3.40.190.10:FF:000005">
    <property type="entry name" value="Porphobilinogen deaminase"/>
    <property type="match status" value="1"/>
</dbReference>
<evidence type="ECO:0000259" key="7">
    <source>
        <dbReference type="Pfam" id="PF03900"/>
    </source>
</evidence>
<sequence length="229" mass="23539">DLPAALPEGLELVAFPERADARDALVTRERGATLESLPRGARVGTGSVRRMAQLRALRPDLEVVPLRGNVPTRLRKLESENLDAVILACAGLERLGLADRIDERLAPEVMLPAVAQGILAIEGRAGDAIARDAAALGHAATAAQAAAERGVLVRLEADCNVPLGAYAEASATGLRLRALLAAVEGDRMARAEAEAAVDEAGALGERVADALLASGGAALLAELRAGAST</sequence>
<dbReference type="Pfam" id="PF01379">
    <property type="entry name" value="Porphobil_deam"/>
    <property type="match status" value="1"/>
</dbReference>
<comment type="similarity">
    <text evidence="2">Belongs to the HMBS family.</text>
</comment>
<evidence type="ECO:0000259" key="6">
    <source>
        <dbReference type="Pfam" id="PF01379"/>
    </source>
</evidence>
<reference evidence="8" key="1">
    <citation type="journal article" date="2014" name="Front. Microbiol.">
        <title>High frequency of phylogenetically diverse reductive dehalogenase-homologous genes in deep subseafloor sedimentary metagenomes.</title>
        <authorList>
            <person name="Kawai M."/>
            <person name="Futagami T."/>
            <person name="Toyoda A."/>
            <person name="Takaki Y."/>
            <person name="Nishi S."/>
            <person name="Hori S."/>
            <person name="Arai W."/>
            <person name="Tsubouchi T."/>
            <person name="Morono Y."/>
            <person name="Uchiyama I."/>
            <person name="Ito T."/>
            <person name="Fujiyama A."/>
            <person name="Inagaki F."/>
            <person name="Takami H."/>
        </authorList>
    </citation>
    <scope>NUCLEOTIDE SEQUENCE</scope>
    <source>
        <strain evidence="8">Expedition CK06-06</strain>
    </source>
</reference>
<comment type="caution">
    <text evidence="8">The sequence shown here is derived from an EMBL/GenBank/DDBJ whole genome shotgun (WGS) entry which is preliminary data.</text>
</comment>
<comment type="cofactor">
    <cofactor evidence="1">
        <name>dipyrromethane</name>
        <dbReference type="ChEBI" id="CHEBI:60342"/>
    </cofactor>
</comment>
<dbReference type="GO" id="GO:0004418">
    <property type="term" value="F:hydroxymethylbilane synthase activity"/>
    <property type="evidence" value="ECO:0007669"/>
    <property type="project" value="UniProtKB-EC"/>
</dbReference>
<keyword evidence="4" id="KW-0808">Transferase</keyword>
<accession>X0U0A8</accession>
<dbReference type="PROSITE" id="PS00533">
    <property type="entry name" value="PORPHOBILINOGEN_DEAM"/>
    <property type="match status" value="1"/>
</dbReference>
<dbReference type="InterPro" id="IPR022418">
    <property type="entry name" value="Porphobilinogen_deaminase_C"/>
</dbReference>
<gene>
    <name evidence="8" type="ORF">S01H1_20327</name>
</gene>
<dbReference type="PRINTS" id="PR00151">
    <property type="entry name" value="PORPHBDMNASE"/>
</dbReference>
<protein>
    <recommendedName>
        <fullName evidence="3">hydroxymethylbilane synthase</fullName>
        <ecNumber evidence="3">2.5.1.61</ecNumber>
    </recommendedName>
</protein>
<evidence type="ECO:0000256" key="3">
    <source>
        <dbReference type="ARBA" id="ARBA00012655"/>
    </source>
</evidence>
<evidence type="ECO:0000313" key="8">
    <source>
        <dbReference type="EMBL" id="GAF99253.1"/>
    </source>
</evidence>
<keyword evidence="5" id="KW-0627">Porphyrin biosynthesis</keyword>
<dbReference type="Gene3D" id="3.30.160.40">
    <property type="entry name" value="Porphobilinogen deaminase, C-terminal domain"/>
    <property type="match status" value="1"/>
</dbReference>